<dbReference type="Pfam" id="PF01841">
    <property type="entry name" value="Transglut_core"/>
    <property type="match status" value="1"/>
</dbReference>
<evidence type="ECO:0000256" key="18">
    <source>
        <dbReference type="ARBA" id="ARBA00045815"/>
    </source>
</evidence>
<dbReference type="InterPro" id="IPR036238">
    <property type="entry name" value="Transglutaminase_C_sf"/>
</dbReference>
<dbReference type="InterPro" id="IPR038765">
    <property type="entry name" value="Papain-like_cys_pep_sf"/>
</dbReference>
<dbReference type="RefSeq" id="XP_031431193.1">
    <property type="nucleotide sequence ID" value="XM_031575333.1"/>
</dbReference>
<comment type="cofactor">
    <cofactor evidence="21">
        <name>Ca(2+)</name>
        <dbReference type="ChEBI" id="CHEBI:29108"/>
    </cofactor>
    <text evidence="21">Binds 1 Ca(2+) ion per subunit.</text>
</comment>
<protein>
    <recommendedName>
        <fullName evidence="14">Protein-glutamine gamma-glutamyltransferase K</fullName>
        <ecNumber evidence="12">2.3.2.13</ecNumber>
    </recommendedName>
    <alternativeName>
        <fullName evidence="17">Epidermal TGase</fullName>
    </alternativeName>
    <alternativeName>
        <fullName evidence="16">Transglutaminase K</fullName>
    </alternativeName>
    <alternativeName>
        <fullName evidence="15">Transglutaminase-1</fullName>
    </alternativeName>
</protein>
<keyword evidence="8" id="KW-0564">Palmitate</keyword>
<dbReference type="FunFam" id="2.60.40.10:FF:001143">
    <property type="entry name" value="Protein-glutamine gamma-glutamyltransferase K"/>
    <property type="match status" value="1"/>
</dbReference>
<dbReference type="InterPro" id="IPR008958">
    <property type="entry name" value="Transglutaminase_C"/>
</dbReference>
<dbReference type="KEGG" id="char:105907107"/>
<dbReference type="FunFam" id="2.60.40.10:FF:000090">
    <property type="entry name" value="Protein-glutamine gamma-glutamyltransferase 2"/>
    <property type="match status" value="1"/>
</dbReference>
<dbReference type="InterPro" id="IPR013783">
    <property type="entry name" value="Ig-like_fold"/>
</dbReference>
<dbReference type="OrthoDB" id="437511at2759"/>
<evidence type="ECO:0000259" key="23">
    <source>
        <dbReference type="SMART" id="SM00460"/>
    </source>
</evidence>
<dbReference type="Gene3D" id="2.60.40.10">
    <property type="entry name" value="Immunoglobulins"/>
    <property type="match status" value="3"/>
</dbReference>
<feature type="region of interest" description="Disordered" evidence="22">
    <location>
        <begin position="53"/>
        <end position="79"/>
    </location>
</feature>
<evidence type="ECO:0000256" key="12">
    <source>
        <dbReference type="ARBA" id="ARBA00024222"/>
    </source>
</evidence>
<dbReference type="InterPro" id="IPR023608">
    <property type="entry name" value="Transglutaminase_animal"/>
</dbReference>
<comment type="subcellular location">
    <subcellularLocation>
        <location evidence="1">Membrane</location>
        <topology evidence="1">Lipid-anchor</topology>
    </subcellularLocation>
</comment>
<comment type="similarity">
    <text evidence="2">Belongs to the transglutaminase superfamily. Transglutaminase family.</text>
</comment>
<dbReference type="SUPFAM" id="SSF81296">
    <property type="entry name" value="E set domains"/>
    <property type="match status" value="1"/>
</dbReference>
<dbReference type="GO" id="GO:0046872">
    <property type="term" value="F:metal ion binding"/>
    <property type="evidence" value="ECO:0007669"/>
    <property type="project" value="UniProtKB-KW"/>
</dbReference>
<keyword evidence="4" id="KW-0808">Transferase</keyword>
<evidence type="ECO:0000256" key="11">
    <source>
        <dbReference type="ARBA" id="ARBA00023315"/>
    </source>
</evidence>
<accession>A0A6P8FT54</accession>
<dbReference type="Proteomes" id="UP000515152">
    <property type="component" value="Chromosome 10"/>
</dbReference>
<proteinExistence type="inferred from homology"/>
<feature type="binding site" evidence="21">
    <location>
        <position position="530"/>
    </location>
    <ligand>
        <name>Ca(2+)</name>
        <dbReference type="ChEBI" id="CHEBI:29108"/>
    </ligand>
</feature>
<keyword evidence="9" id="KW-0417">Keratinization</keyword>
<dbReference type="InterPro" id="IPR050779">
    <property type="entry name" value="Transglutaminase"/>
</dbReference>
<dbReference type="PANTHER" id="PTHR11590">
    <property type="entry name" value="PROTEIN-GLUTAMINE GAMMA-GLUTAMYLTRANSFERASE"/>
    <property type="match status" value="1"/>
</dbReference>
<organism evidence="24 25">
    <name type="scientific">Clupea harengus</name>
    <name type="common">Atlantic herring</name>
    <dbReference type="NCBI Taxonomy" id="7950"/>
    <lineage>
        <taxon>Eukaryota</taxon>
        <taxon>Metazoa</taxon>
        <taxon>Chordata</taxon>
        <taxon>Craniata</taxon>
        <taxon>Vertebrata</taxon>
        <taxon>Euteleostomi</taxon>
        <taxon>Actinopterygii</taxon>
        <taxon>Neopterygii</taxon>
        <taxon>Teleostei</taxon>
        <taxon>Clupei</taxon>
        <taxon>Clupeiformes</taxon>
        <taxon>Clupeoidei</taxon>
        <taxon>Clupeidae</taxon>
        <taxon>Clupea</taxon>
    </lineage>
</organism>
<comment type="catalytic activity">
    <reaction evidence="19">
        <text>L-glutaminyl-[protein] + L-lysyl-[protein] = [protein]-L-lysyl-N(6)-5-L-glutamyl-[protein] + NH4(+)</text>
        <dbReference type="Rhea" id="RHEA:54816"/>
        <dbReference type="Rhea" id="RHEA-COMP:9752"/>
        <dbReference type="Rhea" id="RHEA-COMP:10207"/>
        <dbReference type="Rhea" id="RHEA-COMP:14005"/>
        <dbReference type="ChEBI" id="CHEBI:28938"/>
        <dbReference type="ChEBI" id="CHEBI:29969"/>
        <dbReference type="ChEBI" id="CHEBI:30011"/>
        <dbReference type="ChEBI" id="CHEBI:138370"/>
        <dbReference type="EC" id="2.3.2.13"/>
    </reaction>
</comment>
<comment type="subunit">
    <text evidence="13">Interacts with PLAAT4.</text>
</comment>
<evidence type="ECO:0000256" key="13">
    <source>
        <dbReference type="ARBA" id="ARBA00038573"/>
    </source>
</evidence>
<dbReference type="PIRSF" id="PIRSF000459">
    <property type="entry name" value="TGM_EBP42"/>
    <property type="match status" value="1"/>
</dbReference>
<keyword evidence="5 21" id="KW-0479">Metal-binding</keyword>
<feature type="active site" evidence="20">
    <location>
        <position position="441"/>
    </location>
</feature>
<evidence type="ECO:0000256" key="1">
    <source>
        <dbReference type="ARBA" id="ARBA00004635"/>
    </source>
</evidence>
<dbReference type="InterPro" id="IPR001102">
    <property type="entry name" value="Transglutaminase_N"/>
</dbReference>
<dbReference type="Pfam" id="PF00927">
    <property type="entry name" value="Transglut_C"/>
    <property type="match status" value="2"/>
</dbReference>
<feature type="binding site" evidence="21">
    <location>
        <position position="483"/>
    </location>
    <ligand>
        <name>Ca(2+)</name>
        <dbReference type="ChEBI" id="CHEBI:29108"/>
    </ligand>
</feature>
<dbReference type="PANTHER" id="PTHR11590:SF49">
    <property type="entry name" value="PROTEIN-GLUTAMINE GAMMA-GLUTAMYLTRANSFERASE K"/>
    <property type="match status" value="1"/>
</dbReference>
<keyword evidence="7" id="KW-0472">Membrane</keyword>
<gene>
    <name evidence="25" type="primary">LOC105907107</name>
</gene>
<dbReference type="FunFam" id="2.60.40.10:FF:000171">
    <property type="entry name" value="protein-glutamine gamma-glutamyltransferase 6"/>
    <property type="match status" value="1"/>
</dbReference>
<evidence type="ECO:0000256" key="8">
    <source>
        <dbReference type="ARBA" id="ARBA00023139"/>
    </source>
</evidence>
<dbReference type="AlphaFoldDB" id="A0A6P8FT54"/>
<feature type="binding site" evidence="21">
    <location>
        <position position="535"/>
    </location>
    <ligand>
        <name>Ca(2+)</name>
        <dbReference type="ChEBI" id="CHEBI:29108"/>
    </ligand>
</feature>
<evidence type="ECO:0000256" key="17">
    <source>
        <dbReference type="ARBA" id="ARBA00043229"/>
    </source>
</evidence>
<evidence type="ECO:0000256" key="22">
    <source>
        <dbReference type="SAM" id="MobiDB-lite"/>
    </source>
</evidence>
<name>A0A6P8FT54_CLUHA</name>
<evidence type="ECO:0000256" key="5">
    <source>
        <dbReference type="ARBA" id="ARBA00022723"/>
    </source>
</evidence>
<evidence type="ECO:0000256" key="6">
    <source>
        <dbReference type="ARBA" id="ARBA00022837"/>
    </source>
</evidence>
<evidence type="ECO:0000256" key="4">
    <source>
        <dbReference type="ARBA" id="ARBA00022679"/>
    </source>
</evidence>
<keyword evidence="24" id="KW-1185">Reference proteome</keyword>
<dbReference type="GO" id="GO:0031424">
    <property type="term" value="P:keratinization"/>
    <property type="evidence" value="ECO:0007669"/>
    <property type="project" value="UniProtKB-KW"/>
</dbReference>
<keyword evidence="10" id="KW-0449">Lipoprotein</keyword>
<evidence type="ECO:0000256" key="19">
    <source>
        <dbReference type="ARBA" id="ARBA00051843"/>
    </source>
</evidence>
<keyword evidence="3" id="KW-0597">Phosphoprotein</keyword>
<feature type="active site" evidence="20">
    <location>
        <position position="359"/>
    </location>
</feature>
<evidence type="ECO:0000256" key="21">
    <source>
        <dbReference type="PIRSR" id="PIRSR000459-2"/>
    </source>
</evidence>
<dbReference type="InterPro" id="IPR002931">
    <property type="entry name" value="Transglutaminase-like"/>
</dbReference>
<dbReference type="GO" id="GO:0016020">
    <property type="term" value="C:membrane"/>
    <property type="evidence" value="ECO:0007669"/>
    <property type="project" value="UniProtKB-SubCell"/>
</dbReference>
<keyword evidence="11" id="KW-0012">Acyltransferase</keyword>
<dbReference type="FunFam" id="3.90.260.10:FF:000001">
    <property type="entry name" value="Protein-glutamine gamma-glutamyltransferase 2"/>
    <property type="match status" value="1"/>
</dbReference>
<feature type="active site" evidence="20">
    <location>
        <position position="418"/>
    </location>
</feature>
<dbReference type="EC" id="2.3.2.13" evidence="12"/>
<dbReference type="GO" id="GO:0003810">
    <property type="term" value="F:protein-glutamine gamma-glutamyltransferase activity"/>
    <property type="evidence" value="ECO:0007669"/>
    <property type="project" value="UniProtKB-EC"/>
</dbReference>
<dbReference type="SMART" id="SM00460">
    <property type="entry name" value="TGc"/>
    <property type="match status" value="1"/>
</dbReference>
<sequence length="772" mass="85859">MRNRSAVGRFPEVTLGWGDLEPDKAELVEEEDDQKEGACRRWFRKVCPCCCRTPSDSEDTPDTVEPEPTENGGGEKPPIGGLELDVLLLSVRSVNLLKSKTGQNRREHHTDSFHGDDLIIRRGQTFMMWIELSRPYDLKTDKLHLELKTGKLPTVSKGTHVIIPVVEELEDDRWECKIVEQDGNRVKLSVNSLPTAAVGRYELTVATHSPKGEAMSTHDPANDIIVLFNPWNEYDAVYMDNEDERKEYVLNDVGRIYYGTESQIGARTWNFGQFDEGMLAACLYILDKSGIPASGWGDPVNVVRVVSAMINSPDERGVLEGNWSGNYQGGTSPTAWSGSVDIIKQYHSSNGTPVRYGQCWVFSGVTTTVLRCFGIPTRSVSNFNSAHDTDVSLTTDIYFDENLDALDMLNSDSVWNFHVWNDCWMSRMDLPPGMGGWQVVDSTPQETSQGLFRCGPASVNAVRTGQVFLKHDAPFVFAEVNSDKIYWQRNVDGTFTQIHSEKKAIGHCISTKAVGSDERADITHLYKHPEGSEEERIAVETASRYGSKPEVYSSSVTEDVDIQVSMDGEGPRMGGDAELSIILRNTSSKVRTLTLHSQVYVMYYTGILRASVKKDETPVVLAPAEVQTLEWVLPYQTYQDQLVDQAALMLMLSGQVQETKQVLATQFNFRLRTPDLIITPVGDAVIGKEMTAKISFTNPLSRTLKNVIIRVEGLGLQSIHKITVGDVVGRAVVTLTERFIPTLGGPRKLVASLDCRQLTQVHGVADIVVKDI</sequence>
<evidence type="ECO:0000256" key="15">
    <source>
        <dbReference type="ARBA" id="ARBA00041651"/>
    </source>
</evidence>
<evidence type="ECO:0000256" key="9">
    <source>
        <dbReference type="ARBA" id="ARBA00023249"/>
    </source>
</evidence>
<dbReference type="InterPro" id="IPR036985">
    <property type="entry name" value="Transglutaminase-like_sf"/>
</dbReference>
<evidence type="ECO:0000256" key="7">
    <source>
        <dbReference type="ARBA" id="ARBA00023136"/>
    </source>
</evidence>
<dbReference type="GeneID" id="105907107"/>
<feature type="compositionally biased region" description="Acidic residues" evidence="22">
    <location>
        <begin position="56"/>
        <end position="68"/>
    </location>
</feature>
<evidence type="ECO:0000256" key="10">
    <source>
        <dbReference type="ARBA" id="ARBA00023288"/>
    </source>
</evidence>
<comment type="function">
    <text evidence="18">Catalyzes the cross-linking of proteins and the conjugation of polyamines to proteins. Responsible for cross-linking epidermal proteins during formation of the stratum corneum. Involved in cell proliferation.</text>
</comment>
<evidence type="ECO:0000256" key="3">
    <source>
        <dbReference type="ARBA" id="ARBA00022553"/>
    </source>
</evidence>
<dbReference type="SUPFAM" id="SSF49309">
    <property type="entry name" value="Transglutaminase, two C-terminal domains"/>
    <property type="match status" value="2"/>
</dbReference>
<evidence type="ECO:0000256" key="16">
    <source>
        <dbReference type="ARBA" id="ARBA00041726"/>
    </source>
</evidence>
<feature type="domain" description="Transglutaminase-like" evidence="23">
    <location>
        <begin position="351"/>
        <end position="444"/>
    </location>
</feature>
<evidence type="ECO:0000256" key="14">
    <source>
        <dbReference type="ARBA" id="ARBA00040559"/>
    </source>
</evidence>
<evidence type="ECO:0000256" key="20">
    <source>
        <dbReference type="PIRSR" id="PIRSR000459-1"/>
    </source>
</evidence>
<dbReference type="Pfam" id="PF00868">
    <property type="entry name" value="Transglut_N"/>
    <property type="match status" value="1"/>
</dbReference>
<reference evidence="25" key="1">
    <citation type="submission" date="2025-08" db="UniProtKB">
        <authorList>
            <consortium name="RefSeq"/>
        </authorList>
    </citation>
    <scope>IDENTIFICATION</scope>
</reference>
<dbReference type="SUPFAM" id="SSF54001">
    <property type="entry name" value="Cysteine proteinases"/>
    <property type="match status" value="1"/>
</dbReference>
<evidence type="ECO:0000256" key="2">
    <source>
        <dbReference type="ARBA" id="ARBA00005968"/>
    </source>
</evidence>
<dbReference type="GO" id="GO:0007399">
    <property type="term" value="P:nervous system development"/>
    <property type="evidence" value="ECO:0007669"/>
    <property type="project" value="UniProtKB-ARBA"/>
</dbReference>
<feature type="binding site" evidence="21">
    <location>
        <position position="481"/>
    </location>
    <ligand>
        <name>Ca(2+)</name>
        <dbReference type="ChEBI" id="CHEBI:29108"/>
    </ligand>
</feature>
<keyword evidence="6 21" id="KW-0106">Calcium</keyword>
<dbReference type="Gene3D" id="3.90.260.10">
    <property type="entry name" value="Transglutaminase-like"/>
    <property type="match status" value="1"/>
</dbReference>
<evidence type="ECO:0000313" key="25">
    <source>
        <dbReference type="RefSeq" id="XP_031431193.1"/>
    </source>
</evidence>
<evidence type="ECO:0000313" key="24">
    <source>
        <dbReference type="Proteomes" id="UP000515152"/>
    </source>
</evidence>
<dbReference type="InterPro" id="IPR014756">
    <property type="entry name" value="Ig_E-set"/>
</dbReference>